<evidence type="ECO:0000256" key="9">
    <source>
        <dbReference type="SAM" id="MobiDB-lite"/>
    </source>
</evidence>
<dbReference type="GO" id="GO:0008270">
    <property type="term" value="F:zinc ion binding"/>
    <property type="evidence" value="ECO:0007669"/>
    <property type="project" value="UniProtKB-KW"/>
</dbReference>
<dbReference type="Proteomes" id="UP000694388">
    <property type="component" value="Unplaced"/>
</dbReference>
<feature type="domain" description="DH" evidence="10">
    <location>
        <begin position="618"/>
        <end position="815"/>
    </location>
</feature>
<proteinExistence type="predicted"/>
<dbReference type="SUPFAM" id="SSF57889">
    <property type="entry name" value="Cysteine-rich domain"/>
    <property type="match status" value="1"/>
</dbReference>
<name>A0A8C4NBP3_EPTBU</name>
<dbReference type="InterPro" id="IPR011993">
    <property type="entry name" value="PH-like_dom_sf"/>
</dbReference>
<dbReference type="GO" id="GO:0005085">
    <property type="term" value="F:guanyl-nucleotide exchange factor activity"/>
    <property type="evidence" value="ECO:0007669"/>
    <property type="project" value="UniProtKB-KW"/>
</dbReference>
<keyword evidence="2" id="KW-0963">Cytoplasm</keyword>
<evidence type="ECO:0000259" key="11">
    <source>
        <dbReference type="PROSITE" id="PS50081"/>
    </source>
</evidence>
<dbReference type="GO" id="GO:0035023">
    <property type="term" value="P:regulation of Rho protein signal transduction"/>
    <property type="evidence" value="ECO:0007669"/>
    <property type="project" value="TreeGrafter"/>
</dbReference>
<keyword evidence="7" id="KW-0862">Zinc</keyword>
<dbReference type="Gene3D" id="1.20.900.10">
    <property type="entry name" value="Dbl homology (DH) domain"/>
    <property type="match status" value="1"/>
</dbReference>
<evidence type="ECO:0000313" key="12">
    <source>
        <dbReference type="Ensembl" id="ENSEBUP00000005320.1"/>
    </source>
</evidence>
<dbReference type="GO" id="GO:0005737">
    <property type="term" value="C:cytoplasm"/>
    <property type="evidence" value="ECO:0007669"/>
    <property type="project" value="UniProtKB-SubCell"/>
</dbReference>
<dbReference type="SMART" id="SM00325">
    <property type="entry name" value="RhoGEF"/>
    <property type="match status" value="1"/>
</dbReference>
<evidence type="ECO:0000256" key="8">
    <source>
        <dbReference type="ARBA" id="ARBA00023054"/>
    </source>
</evidence>
<dbReference type="Gene3D" id="2.30.29.30">
    <property type="entry name" value="Pleckstrin-homology domain (PH domain)/Phosphotyrosine-binding domain (PTB)"/>
    <property type="match status" value="1"/>
</dbReference>
<protein>
    <submittedName>
        <fullName evidence="12">Uncharacterized protein</fullName>
    </submittedName>
</protein>
<feature type="domain" description="Phorbol-ester/DAG-type" evidence="11">
    <location>
        <begin position="417"/>
        <end position="464"/>
    </location>
</feature>
<feature type="region of interest" description="Disordered" evidence="9">
    <location>
        <begin position="121"/>
        <end position="318"/>
    </location>
</feature>
<evidence type="ECO:0000313" key="13">
    <source>
        <dbReference type="Proteomes" id="UP000694388"/>
    </source>
</evidence>
<reference evidence="12" key="1">
    <citation type="submission" date="2025-08" db="UniProtKB">
        <authorList>
            <consortium name="Ensembl"/>
        </authorList>
    </citation>
    <scope>IDENTIFICATION</scope>
</reference>
<evidence type="ECO:0000256" key="3">
    <source>
        <dbReference type="ARBA" id="ARBA00022553"/>
    </source>
</evidence>
<dbReference type="PROSITE" id="PS50081">
    <property type="entry name" value="ZF_DAG_PE_2"/>
    <property type="match status" value="1"/>
</dbReference>
<feature type="compositionally biased region" description="Low complexity" evidence="9">
    <location>
        <begin position="132"/>
        <end position="147"/>
    </location>
</feature>
<evidence type="ECO:0000256" key="5">
    <source>
        <dbReference type="ARBA" id="ARBA00022723"/>
    </source>
</evidence>
<evidence type="ECO:0000256" key="1">
    <source>
        <dbReference type="ARBA" id="ARBA00004496"/>
    </source>
</evidence>
<keyword evidence="8" id="KW-0175">Coiled coil</keyword>
<dbReference type="Gene3D" id="3.30.60.20">
    <property type="match status" value="1"/>
</dbReference>
<dbReference type="AlphaFoldDB" id="A0A8C4NBP3"/>
<keyword evidence="6" id="KW-0863">Zinc-finger</keyword>
<comment type="subcellular location">
    <subcellularLocation>
        <location evidence="1">Cytoplasm</location>
    </subcellularLocation>
</comment>
<evidence type="ECO:0000256" key="6">
    <source>
        <dbReference type="ARBA" id="ARBA00022771"/>
    </source>
</evidence>
<feature type="compositionally biased region" description="Basic residues" evidence="9">
    <location>
        <begin position="188"/>
        <end position="197"/>
    </location>
</feature>
<dbReference type="SUPFAM" id="SSF48065">
    <property type="entry name" value="DBL homology domain (DH-domain)"/>
    <property type="match status" value="1"/>
</dbReference>
<dbReference type="PANTHER" id="PTHR13944">
    <property type="entry name" value="AGAP007712-PA"/>
    <property type="match status" value="1"/>
</dbReference>
<feature type="compositionally biased region" description="Basic and acidic residues" evidence="9">
    <location>
        <begin position="396"/>
        <end position="413"/>
    </location>
</feature>
<dbReference type="InterPro" id="IPR051632">
    <property type="entry name" value="Rho_GEF"/>
</dbReference>
<keyword evidence="13" id="KW-1185">Reference proteome</keyword>
<feature type="region of interest" description="Disordered" evidence="9">
    <location>
        <begin position="79"/>
        <end position="104"/>
    </location>
</feature>
<accession>A0A8C4NBP3</accession>
<dbReference type="InterPro" id="IPR035899">
    <property type="entry name" value="DBL_dom_sf"/>
</dbReference>
<dbReference type="FunFam" id="1.20.900.10:FF:000004">
    <property type="entry name" value="Rho guanine nucleotide exchange factor 2"/>
    <property type="match status" value="1"/>
</dbReference>
<feature type="region of interest" description="Disordered" evidence="9">
    <location>
        <begin position="395"/>
        <end position="416"/>
    </location>
</feature>
<evidence type="ECO:0000256" key="2">
    <source>
        <dbReference type="ARBA" id="ARBA00022490"/>
    </source>
</evidence>
<dbReference type="InterPro" id="IPR000219">
    <property type="entry name" value="DH_dom"/>
</dbReference>
<dbReference type="PANTHER" id="PTHR13944:SF21">
    <property type="entry name" value="CYSTS, ISOFORM C"/>
    <property type="match status" value="1"/>
</dbReference>
<reference evidence="12" key="2">
    <citation type="submission" date="2025-09" db="UniProtKB">
        <authorList>
            <consortium name="Ensembl"/>
        </authorList>
    </citation>
    <scope>IDENTIFICATION</scope>
</reference>
<organism evidence="12 13">
    <name type="scientific">Eptatretus burgeri</name>
    <name type="common">Inshore hagfish</name>
    <dbReference type="NCBI Taxonomy" id="7764"/>
    <lineage>
        <taxon>Eukaryota</taxon>
        <taxon>Metazoa</taxon>
        <taxon>Chordata</taxon>
        <taxon>Craniata</taxon>
        <taxon>Vertebrata</taxon>
        <taxon>Cyclostomata</taxon>
        <taxon>Myxini</taxon>
        <taxon>Myxiniformes</taxon>
        <taxon>Myxinidae</taxon>
        <taxon>Eptatretinae</taxon>
        <taxon>Eptatretus</taxon>
    </lineage>
</organism>
<dbReference type="PROSITE" id="PS00479">
    <property type="entry name" value="ZF_DAG_PE_1"/>
    <property type="match status" value="1"/>
</dbReference>
<dbReference type="InterPro" id="IPR041020">
    <property type="entry name" value="PH_16"/>
</dbReference>
<keyword evidence="5" id="KW-0479">Metal-binding</keyword>
<dbReference type="CDD" id="cd00160">
    <property type="entry name" value="RhoGEF"/>
    <property type="match status" value="1"/>
</dbReference>
<dbReference type="Pfam" id="PF17838">
    <property type="entry name" value="PH_16"/>
    <property type="match status" value="1"/>
</dbReference>
<keyword evidence="3" id="KW-0597">Phosphoprotein</keyword>
<dbReference type="Ensembl" id="ENSEBUT00000005758.1">
    <property type="protein sequence ID" value="ENSEBUP00000005320.1"/>
    <property type="gene ID" value="ENSEBUG00000003635.1"/>
</dbReference>
<sequence length="887" mass="98953">MPRNNHRLSTPHSVFQCDLPVVSNVGNGVRFTFDPTLRAAFLSVDKEHVRMDVSVETSIVCFRQCLQDLQERLGFQSCRPHPRKKHENCHSQGERNPEEVPGMSFNMKKAAGSFLLEVKHGRCSSGKGSPNSADTAKDTSSASQSKSPKGKGSKAPVIGSGGKQCRMLDEQSQLAEEHDAEASEGIASRRRSGKLRSRLPTLRGHGGKGEQRSKASQHSDAPSEMKDMNPSQGPSTGHVPANDESGRDQAKLEASTPTKEMAVSAWDGEVDTNDMVSRPRSQSDAHTSGRSFLGKGSTLDVGAHTGPAFQKPRSMSIPSETRLPSFAHEDVFTEVWTPPPCSPGSSCSSLTDLVESVEEEASADDRGKAEGAQEGGGTCVRRTLSFLRSRMGSSRNWDKMKNKEKEMEEKDRGTSSGHQFVEANIGFPNHCSYCNRAMKEEDCFECQCCSVKVHKGCRDGLPVCSRAKLRNRRGQFRSGSTKDLLQATSRYGLSRNRPQSTHLGGDGLRYPLNLSSSRSRLCPSSLTKSVSTIQLNVGLSGGERNGLHRSRWQSTESLSFFSRIKGTSMESLTDEGEDVIECNLMGSLEAEARCFEADSWSVAVDPNFVQTQNKDQIKRQDVIYELMQTEMHHIRTLRIMSEVFARGMRKELQWKNDFLERIFPCLDDLLEIHTQFISRLLERRRESLITDSDRNFVVLRFGDVLMGQFSGENGRLMKETYGTFCSQHCNAVAFYKEMLARERKFQNFIRRQSSKPLVRRLGVQECILLVTQRITKYPVIIERIIKSTKEGTTEHTEISEALSLVRSVIGAVNEHVSENSKRQRLIEIYNRMEGKSVARVCPGTTFSRADMLAKQLVHDGPLRIRTPAGRLREILAVLFTDTLVLLL</sequence>
<dbReference type="Pfam" id="PF00621">
    <property type="entry name" value="RhoGEF"/>
    <property type="match status" value="1"/>
</dbReference>
<dbReference type="InterPro" id="IPR002219">
    <property type="entry name" value="PKC_DAG/PE"/>
</dbReference>
<evidence type="ECO:0000259" key="10">
    <source>
        <dbReference type="PROSITE" id="PS50010"/>
    </source>
</evidence>
<evidence type="ECO:0000256" key="7">
    <source>
        <dbReference type="ARBA" id="ARBA00022833"/>
    </source>
</evidence>
<dbReference type="PROSITE" id="PS50010">
    <property type="entry name" value="DH_2"/>
    <property type="match status" value="1"/>
</dbReference>
<feature type="compositionally biased region" description="Polar residues" evidence="9">
    <location>
        <begin position="279"/>
        <end position="290"/>
    </location>
</feature>
<evidence type="ECO:0000256" key="4">
    <source>
        <dbReference type="ARBA" id="ARBA00022658"/>
    </source>
</evidence>
<dbReference type="GeneTree" id="ENSGT00940000154146"/>
<keyword evidence="4" id="KW-0344">Guanine-nucleotide releasing factor</keyword>
<feature type="compositionally biased region" description="Basic and acidic residues" evidence="9">
    <location>
        <begin position="88"/>
        <end position="98"/>
    </location>
</feature>
<dbReference type="InterPro" id="IPR046349">
    <property type="entry name" value="C1-like_sf"/>
</dbReference>